<name>A0ABC9TUV2_CLOSY</name>
<evidence type="ECO:0000313" key="2">
    <source>
        <dbReference type="Proteomes" id="UP000016491"/>
    </source>
</evidence>
<proteinExistence type="predicted"/>
<evidence type="ECO:0000313" key="1">
    <source>
        <dbReference type="EMBL" id="ERI75049.1"/>
    </source>
</evidence>
<protein>
    <submittedName>
        <fullName evidence="1">Uncharacterized protein</fullName>
    </submittedName>
</protein>
<dbReference type="AlphaFoldDB" id="A0ABC9TUV2"/>
<organism evidence="1 2">
    <name type="scientific">[Clostridium] symbiosum ATCC 14940</name>
    <dbReference type="NCBI Taxonomy" id="411472"/>
    <lineage>
        <taxon>Bacteria</taxon>
        <taxon>Bacillati</taxon>
        <taxon>Bacillota</taxon>
        <taxon>Clostridia</taxon>
        <taxon>Lachnospirales</taxon>
        <taxon>Lachnospiraceae</taxon>
        <taxon>Otoolea</taxon>
    </lineage>
</organism>
<reference evidence="1 2" key="1">
    <citation type="submission" date="2013-07" db="EMBL/GenBank/DDBJ databases">
        <authorList>
            <person name="Weinstock G."/>
            <person name="Sodergren E."/>
            <person name="Wylie T."/>
            <person name="Fulton L."/>
            <person name="Fulton R."/>
            <person name="Fronick C."/>
            <person name="O'Laughlin M."/>
            <person name="Godfrey J."/>
            <person name="Miner T."/>
            <person name="Herter B."/>
            <person name="Appelbaum E."/>
            <person name="Cordes M."/>
            <person name="Lek S."/>
            <person name="Wollam A."/>
            <person name="Pepin K.H."/>
            <person name="Palsikar V.B."/>
            <person name="Mitreva M."/>
            <person name="Wilson R.K."/>
        </authorList>
    </citation>
    <scope>NUCLEOTIDE SEQUENCE [LARGE SCALE GENOMIC DNA]</scope>
    <source>
        <strain evidence="1 2">ATCC 14940</strain>
    </source>
</reference>
<comment type="caution">
    <text evidence="1">The sequence shown here is derived from an EMBL/GenBank/DDBJ whole genome shotgun (WGS) entry which is preliminary data.</text>
</comment>
<gene>
    <name evidence="1" type="ORF">CLOSYM_03485</name>
</gene>
<sequence length="66" mass="7621">MQILHIFTMQPAWDFTLFRYNSSRGYAACFIPALRQTPESVRRSNGMSADHMIEQVIKIALKEACE</sequence>
<accession>A0ABC9TUV2</accession>
<dbReference type="Proteomes" id="UP000016491">
    <property type="component" value="Unassembled WGS sequence"/>
</dbReference>
<dbReference type="EMBL" id="AWSU01000272">
    <property type="protein sequence ID" value="ERI75049.1"/>
    <property type="molecule type" value="Genomic_DNA"/>
</dbReference>